<dbReference type="InterPro" id="IPR050868">
    <property type="entry name" value="ELMO_domain-containing"/>
</dbReference>
<dbReference type="AlphaFoldDB" id="A0A0M9FQT9"/>
<dbReference type="PANTHER" id="PTHR12771:SF51">
    <property type="entry name" value="LD01482P"/>
    <property type="match status" value="1"/>
</dbReference>
<dbReference type="RefSeq" id="XP_015652640.1">
    <property type="nucleotide sequence ID" value="XM_015808927.1"/>
</dbReference>
<gene>
    <name evidence="3" type="ORF">ABB37_09455</name>
</gene>
<dbReference type="Pfam" id="PF04727">
    <property type="entry name" value="ELMO_CED12"/>
    <property type="match status" value="1"/>
</dbReference>
<evidence type="ECO:0000259" key="2">
    <source>
        <dbReference type="PROSITE" id="PS51335"/>
    </source>
</evidence>
<dbReference type="PROSITE" id="PS51335">
    <property type="entry name" value="ELMO"/>
    <property type="match status" value="1"/>
</dbReference>
<sequence>MSSSTSSSTVNGSSRGPQIIAAAVTAAAALGAGLTYLMLSSSGGVGTGGGRRAFRSDSAVEAPRQAIAEALAAIRSGRCTTCGELVAFLRGSPTAPVPAAARLGVLELQLPSQKLPPANAFLVRVPYPILHYIEVSYLPAVRRQLSSSAQQEQASTKPPASLRVEWELFNQLWGSDLVLRRMGVERASVFDNDNRSHLNLLQQLWMATGKPATAYNRLGSQWSALGFQGEDPVTDLRGGGILALRQLVHFAQAHNTAFREMMAYNERIQRENKHSWYLLAVVSIQLSTQLILEQDHQLHLPHLELIYDTLRQGAAGDATAKLTARRALAAQKNVSMTNTRAEDTAAFWETCAPLTNAEAGMFALHHALLLHFKACWERDEPHVMEYNTYMPSKVFATFFSPSWKDTILSA</sequence>
<keyword evidence="1" id="KW-0812">Transmembrane</keyword>
<protein>
    <submittedName>
        <fullName evidence="3">Putative mitochondrial engulfment and cell motility domain 2</fullName>
    </submittedName>
</protein>
<evidence type="ECO:0000256" key="1">
    <source>
        <dbReference type="SAM" id="Phobius"/>
    </source>
</evidence>
<dbReference type="Proteomes" id="UP000037923">
    <property type="component" value="Unassembled WGS sequence"/>
</dbReference>
<evidence type="ECO:0000313" key="3">
    <source>
        <dbReference type="EMBL" id="KPA74200.1"/>
    </source>
</evidence>
<dbReference type="OMA" id="HVAHLEM"/>
<dbReference type="InterPro" id="IPR006816">
    <property type="entry name" value="ELMO_dom"/>
</dbReference>
<proteinExistence type="predicted"/>
<reference evidence="3 4" key="1">
    <citation type="submission" date="2015-07" db="EMBL/GenBank/DDBJ databases">
        <title>High-quality genome of monoxenous trypanosomatid Leptomonas pyrrhocoris.</title>
        <authorList>
            <person name="Flegontov P."/>
            <person name="Butenko A."/>
            <person name="Firsov S."/>
            <person name="Vlcek C."/>
            <person name="Logacheva M.D."/>
            <person name="Field M."/>
            <person name="Filatov D."/>
            <person name="Flegontova O."/>
            <person name="Gerasimov E."/>
            <person name="Jackson A.P."/>
            <person name="Kelly S."/>
            <person name="Opperdoes F."/>
            <person name="O'Reilly A."/>
            <person name="Votypka J."/>
            <person name="Yurchenko V."/>
            <person name="Lukes J."/>
        </authorList>
    </citation>
    <scope>NUCLEOTIDE SEQUENCE [LARGE SCALE GENOMIC DNA]</scope>
    <source>
        <strain evidence="3">H10</strain>
    </source>
</reference>
<dbReference type="EMBL" id="LGTL01000031">
    <property type="protein sequence ID" value="KPA74200.1"/>
    <property type="molecule type" value="Genomic_DNA"/>
</dbReference>
<feature type="transmembrane region" description="Helical" evidence="1">
    <location>
        <begin position="20"/>
        <end position="39"/>
    </location>
</feature>
<organism evidence="3 4">
    <name type="scientific">Leptomonas pyrrhocoris</name>
    <name type="common">Firebug parasite</name>
    <dbReference type="NCBI Taxonomy" id="157538"/>
    <lineage>
        <taxon>Eukaryota</taxon>
        <taxon>Discoba</taxon>
        <taxon>Euglenozoa</taxon>
        <taxon>Kinetoplastea</taxon>
        <taxon>Metakinetoplastina</taxon>
        <taxon>Trypanosomatida</taxon>
        <taxon>Trypanosomatidae</taxon>
        <taxon>Leishmaniinae</taxon>
        <taxon>Leptomonas</taxon>
    </lineage>
</organism>
<dbReference type="RefSeq" id="XP_015652639.1">
    <property type="nucleotide sequence ID" value="XM_015808926.1"/>
</dbReference>
<keyword evidence="1" id="KW-1133">Transmembrane helix</keyword>
<dbReference type="VEuPathDB" id="TriTrypDB:LpyrH10_31_1090"/>
<keyword evidence="1" id="KW-0472">Membrane</keyword>
<accession>A0A0M9FQT9</accession>
<keyword evidence="4" id="KW-1185">Reference proteome</keyword>
<evidence type="ECO:0000313" key="4">
    <source>
        <dbReference type="Proteomes" id="UP000037923"/>
    </source>
</evidence>
<dbReference type="EMBL" id="LGTL01000031">
    <property type="protein sequence ID" value="KPA74201.1"/>
    <property type="molecule type" value="Genomic_DNA"/>
</dbReference>
<feature type="domain" description="ELMO" evidence="2">
    <location>
        <begin position="196"/>
        <end position="401"/>
    </location>
</feature>
<comment type="caution">
    <text evidence="3">The sequence shown here is derived from an EMBL/GenBank/DDBJ whole genome shotgun (WGS) entry which is preliminary data.</text>
</comment>
<name>A0A0M9FQT9_LEPPY</name>
<dbReference type="OrthoDB" id="67155at2759"/>
<dbReference type="GeneID" id="26909738"/>
<dbReference type="PANTHER" id="PTHR12771">
    <property type="entry name" value="ENGULFMENT AND CELL MOTILITY"/>
    <property type="match status" value="1"/>
</dbReference>